<dbReference type="Proteomes" id="UP001390963">
    <property type="component" value="Unassembled WGS sequence"/>
</dbReference>
<evidence type="ECO:0000313" key="4">
    <source>
        <dbReference type="EMBL" id="MEM0517544.1"/>
    </source>
</evidence>
<evidence type="ECO:0000313" key="5">
    <source>
        <dbReference type="EMBL" id="MEM0572650.1"/>
    </source>
</evidence>
<evidence type="ECO:0000313" key="6">
    <source>
        <dbReference type="Proteomes" id="UP001388259"/>
    </source>
</evidence>
<protein>
    <submittedName>
        <fullName evidence="4">GNAT family N-acetyltransferase</fullName>
    </submittedName>
</protein>
<dbReference type="Proteomes" id="UP001388259">
    <property type="component" value="Unassembled WGS sequence"/>
</dbReference>
<dbReference type="EMBL" id="JAZBJM010000002">
    <property type="protein sequence ID" value="MEM0517544.1"/>
    <property type="molecule type" value="Genomic_DNA"/>
</dbReference>
<gene>
    <name evidence="5" type="ORF">VZD24_03905</name>
    <name evidence="4" type="ORF">VZD85_04205</name>
</gene>
<dbReference type="PROSITE" id="PS51186">
    <property type="entry name" value="GNAT"/>
    <property type="match status" value="1"/>
</dbReference>
<dbReference type="InterPro" id="IPR000182">
    <property type="entry name" value="GNAT_dom"/>
</dbReference>
<keyword evidence="1" id="KW-0808">Transferase</keyword>
<keyword evidence="2" id="KW-0012">Acyltransferase</keyword>
<dbReference type="RefSeq" id="WP_342686804.1">
    <property type="nucleotide sequence ID" value="NZ_JAZBJM010000002.1"/>
</dbReference>
<proteinExistence type="predicted"/>
<dbReference type="CDD" id="cd04301">
    <property type="entry name" value="NAT_SF"/>
    <property type="match status" value="1"/>
</dbReference>
<organism evidence="4 6">
    <name type="scientific">Aequorivita flava</name>
    <dbReference type="NCBI Taxonomy" id="3114371"/>
    <lineage>
        <taxon>Bacteria</taxon>
        <taxon>Pseudomonadati</taxon>
        <taxon>Bacteroidota</taxon>
        <taxon>Flavobacteriia</taxon>
        <taxon>Flavobacteriales</taxon>
        <taxon>Flavobacteriaceae</taxon>
        <taxon>Aequorivita</taxon>
    </lineage>
</organism>
<evidence type="ECO:0000256" key="2">
    <source>
        <dbReference type="ARBA" id="ARBA00023315"/>
    </source>
</evidence>
<evidence type="ECO:0000259" key="3">
    <source>
        <dbReference type="PROSITE" id="PS51186"/>
    </source>
</evidence>
<accession>A0AB35YTY9</accession>
<dbReference type="SUPFAM" id="SSF55729">
    <property type="entry name" value="Acyl-CoA N-acyltransferases (Nat)"/>
    <property type="match status" value="1"/>
</dbReference>
<evidence type="ECO:0000256" key="1">
    <source>
        <dbReference type="ARBA" id="ARBA00022679"/>
    </source>
</evidence>
<name>A0AB35YTY9_9FLAO</name>
<sequence length="171" mass="19698">MIEKAKSSQIDQLLAITKACANTMQSLGIFQWNDNYPNAAAFIEDIKRGELYIYLEGNKIVGCIVISTKMDAVYKTVNWLAPTSNNYYIHRLAVHPDSQGRGIARTLMDFAEKLGAENKLVSIRLDTFSQNARNQKFYEARGYIRLDAIYFYNQSEYPFYCYEFLLPKKTS</sequence>
<dbReference type="GO" id="GO:0016747">
    <property type="term" value="F:acyltransferase activity, transferring groups other than amino-acyl groups"/>
    <property type="evidence" value="ECO:0007669"/>
    <property type="project" value="InterPro"/>
</dbReference>
<comment type="caution">
    <text evidence="4">The sequence shown here is derived from an EMBL/GenBank/DDBJ whole genome shotgun (WGS) entry which is preliminary data.</text>
</comment>
<dbReference type="InterPro" id="IPR016181">
    <property type="entry name" value="Acyl_CoA_acyltransferase"/>
</dbReference>
<dbReference type="PANTHER" id="PTHR43420">
    <property type="entry name" value="ACETYLTRANSFERASE"/>
    <property type="match status" value="1"/>
</dbReference>
<dbReference type="AlphaFoldDB" id="A0AB35YTY9"/>
<evidence type="ECO:0000313" key="7">
    <source>
        <dbReference type="Proteomes" id="UP001390963"/>
    </source>
</evidence>
<dbReference type="PANTHER" id="PTHR43420:SF47">
    <property type="entry name" value="N-ACETYLTRANSFERASE DOMAIN-CONTAINING PROTEIN"/>
    <property type="match status" value="1"/>
</dbReference>
<dbReference type="Pfam" id="PF00583">
    <property type="entry name" value="Acetyltransf_1"/>
    <property type="match status" value="1"/>
</dbReference>
<dbReference type="InterPro" id="IPR050680">
    <property type="entry name" value="YpeA/RimI_acetyltransf"/>
</dbReference>
<keyword evidence="7" id="KW-1185">Reference proteome</keyword>
<dbReference type="EMBL" id="JBANCF010000002">
    <property type="protein sequence ID" value="MEM0572650.1"/>
    <property type="molecule type" value="Genomic_DNA"/>
</dbReference>
<dbReference type="Gene3D" id="3.40.630.30">
    <property type="match status" value="1"/>
</dbReference>
<feature type="domain" description="N-acetyltransferase" evidence="3">
    <location>
        <begin position="1"/>
        <end position="167"/>
    </location>
</feature>
<reference evidence="4 7" key="1">
    <citation type="submission" date="2024-01" db="EMBL/GenBank/DDBJ databases">
        <title>Aequorivita flavus sp. nov., isolated from deep-sea sediment.</title>
        <authorList>
            <person name="Chen X."/>
        </authorList>
    </citation>
    <scope>NUCLEOTIDE SEQUENCE</scope>
    <source>
        <strain evidence="4">MCCC 1A16923</strain>
        <strain evidence="5 7">MCCC 1A16935</strain>
    </source>
</reference>